<dbReference type="InterPro" id="IPR051598">
    <property type="entry name" value="TSUP/Inactive_protease-like"/>
</dbReference>
<keyword evidence="2 5" id="KW-0812">Transmembrane</keyword>
<evidence type="ECO:0000313" key="7">
    <source>
        <dbReference type="Proteomes" id="UP001165089"/>
    </source>
</evidence>
<feature type="transmembrane region" description="Helical" evidence="5">
    <location>
        <begin position="96"/>
        <end position="114"/>
    </location>
</feature>
<keyword evidence="3 5" id="KW-1133">Transmembrane helix</keyword>
<evidence type="ECO:0000256" key="4">
    <source>
        <dbReference type="ARBA" id="ARBA00023136"/>
    </source>
</evidence>
<dbReference type="PANTHER" id="PTHR43701:SF2">
    <property type="entry name" value="MEMBRANE TRANSPORTER PROTEIN YJNA-RELATED"/>
    <property type="match status" value="1"/>
</dbReference>
<keyword evidence="5" id="KW-1003">Cell membrane</keyword>
<gene>
    <name evidence="6" type="ORF">GETHPA_19520</name>
</gene>
<evidence type="ECO:0000256" key="2">
    <source>
        <dbReference type="ARBA" id="ARBA00022692"/>
    </source>
</evidence>
<dbReference type="Pfam" id="PF01925">
    <property type="entry name" value="TauE"/>
    <property type="match status" value="1"/>
</dbReference>
<sequence>MSLSLLLIGLLVGFAGGLFGKGGSAVATPLLQLAGVPAFFAVASPLPATIPGTLVASLAYLKEGLYDRQVVLWSVIVGVPATVAGALASHWVGGTALLLLSNLVIAGLGLSFLLHPTTARIEEAPLAPGRKRTLSAAVGLVVGFLSGLLANAGGFLLAPLYARILRLPLKTAFACSLVASAALAVPGTIVHVALGHVSWHIVLVFGLGSIPLSYLGARTAVRMNIKVLEPIFGVVLLVIGALGAADSLGWRIHL</sequence>
<dbReference type="Proteomes" id="UP001165089">
    <property type="component" value="Unassembled WGS sequence"/>
</dbReference>
<evidence type="ECO:0000256" key="5">
    <source>
        <dbReference type="RuleBase" id="RU363041"/>
    </source>
</evidence>
<evidence type="ECO:0000256" key="3">
    <source>
        <dbReference type="ARBA" id="ARBA00022989"/>
    </source>
</evidence>
<evidence type="ECO:0000313" key="6">
    <source>
        <dbReference type="EMBL" id="GLH70419.1"/>
    </source>
</evidence>
<accession>A0ABQ5Q6L1</accession>
<organism evidence="6 7">
    <name type="scientific">Geothrix rubra</name>
    <dbReference type="NCBI Taxonomy" id="2927977"/>
    <lineage>
        <taxon>Bacteria</taxon>
        <taxon>Pseudomonadati</taxon>
        <taxon>Acidobacteriota</taxon>
        <taxon>Holophagae</taxon>
        <taxon>Holophagales</taxon>
        <taxon>Holophagaceae</taxon>
        <taxon>Geothrix</taxon>
    </lineage>
</organism>
<dbReference type="PANTHER" id="PTHR43701">
    <property type="entry name" value="MEMBRANE TRANSPORTER PROTEIN MJ0441-RELATED"/>
    <property type="match status" value="1"/>
</dbReference>
<reference evidence="6 7" key="1">
    <citation type="journal article" date="2023" name="Antonie Van Leeuwenhoek">
        <title>Mesoterricola silvestris gen. nov., sp. nov., Mesoterricola sediminis sp. nov., Geothrix oryzae sp. nov., Geothrix edaphica sp. nov., Geothrix rubra sp. nov., and Geothrix limicola sp. nov., six novel members of Acidobacteriota isolated from soils.</title>
        <authorList>
            <person name="Itoh H."/>
            <person name="Sugisawa Y."/>
            <person name="Mise K."/>
            <person name="Xu Z."/>
            <person name="Kuniyasu M."/>
            <person name="Ushijima N."/>
            <person name="Kawano K."/>
            <person name="Kobayashi E."/>
            <person name="Shiratori Y."/>
            <person name="Masuda Y."/>
            <person name="Senoo K."/>
        </authorList>
    </citation>
    <scope>NUCLEOTIDE SEQUENCE [LARGE SCALE GENOMIC DNA]</scope>
    <source>
        <strain evidence="6 7">Red803</strain>
    </source>
</reference>
<name>A0ABQ5Q6L1_9BACT</name>
<comment type="caution">
    <text evidence="6">The sequence shown here is derived from an EMBL/GenBank/DDBJ whole genome shotgun (WGS) entry which is preliminary data.</text>
</comment>
<comment type="subcellular location">
    <subcellularLocation>
        <location evidence="5">Cell membrane</location>
        <topology evidence="5">Multi-pass membrane protein</topology>
    </subcellularLocation>
    <subcellularLocation>
        <location evidence="1">Membrane</location>
        <topology evidence="1">Multi-pass membrane protein</topology>
    </subcellularLocation>
</comment>
<protein>
    <recommendedName>
        <fullName evidence="5">Probable membrane transporter protein</fullName>
    </recommendedName>
</protein>
<feature type="transmembrane region" description="Helical" evidence="5">
    <location>
        <begin position="197"/>
        <end position="215"/>
    </location>
</feature>
<feature type="transmembrane region" description="Helical" evidence="5">
    <location>
        <begin position="134"/>
        <end position="160"/>
    </location>
</feature>
<dbReference type="EMBL" id="BSDD01000003">
    <property type="protein sequence ID" value="GLH70419.1"/>
    <property type="molecule type" value="Genomic_DNA"/>
</dbReference>
<feature type="transmembrane region" description="Helical" evidence="5">
    <location>
        <begin position="172"/>
        <end position="191"/>
    </location>
</feature>
<keyword evidence="4 5" id="KW-0472">Membrane</keyword>
<dbReference type="RefSeq" id="WP_285725150.1">
    <property type="nucleotide sequence ID" value="NZ_BSDD01000003.1"/>
</dbReference>
<feature type="transmembrane region" description="Helical" evidence="5">
    <location>
        <begin position="70"/>
        <end position="89"/>
    </location>
</feature>
<keyword evidence="7" id="KW-1185">Reference proteome</keyword>
<dbReference type="InterPro" id="IPR002781">
    <property type="entry name" value="TM_pro_TauE-like"/>
</dbReference>
<evidence type="ECO:0000256" key="1">
    <source>
        <dbReference type="ARBA" id="ARBA00004141"/>
    </source>
</evidence>
<proteinExistence type="inferred from homology"/>
<feature type="transmembrane region" description="Helical" evidence="5">
    <location>
        <begin position="227"/>
        <end position="245"/>
    </location>
</feature>
<comment type="similarity">
    <text evidence="5">Belongs to the 4-toluene sulfonate uptake permease (TSUP) (TC 2.A.102) family.</text>
</comment>